<evidence type="ECO:0000256" key="1">
    <source>
        <dbReference type="SAM" id="Phobius"/>
    </source>
</evidence>
<dbReference type="EMBL" id="UOEV01000014">
    <property type="protein sequence ID" value="VAW32023.1"/>
    <property type="molecule type" value="Genomic_DNA"/>
</dbReference>
<evidence type="ECO:0000313" key="2">
    <source>
        <dbReference type="EMBL" id="VAW32023.1"/>
    </source>
</evidence>
<proteinExistence type="predicted"/>
<name>A0A3B0UV40_9ZZZZ</name>
<keyword evidence="1" id="KW-1133">Transmembrane helix</keyword>
<reference evidence="2" key="1">
    <citation type="submission" date="2018-06" db="EMBL/GenBank/DDBJ databases">
        <authorList>
            <person name="Zhirakovskaya E."/>
        </authorList>
    </citation>
    <scope>NUCLEOTIDE SEQUENCE</scope>
</reference>
<keyword evidence="1" id="KW-0812">Transmembrane</keyword>
<feature type="transmembrane region" description="Helical" evidence="1">
    <location>
        <begin position="45"/>
        <end position="66"/>
    </location>
</feature>
<dbReference type="AlphaFoldDB" id="A0A3B0UV40"/>
<gene>
    <name evidence="2" type="ORF">MNBD_CPR01-49</name>
</gene>
<organism evidence="2">
    <name type="scientific">hydrothermal vent metagenome</name>
    <dbReference type="NCBI Taxonomy" id="652676"/>
    <lineage>
        <taxon>unclassified sequences</taxon>
        <taxon>metagenomes</taxon>
        <taxon>ecological metagenomes</taxon>
    </lineage>
</organism>
<protein>
    <submittedName>
        <fullName evidence="2">Uncharacterized protein</fullName>
    </submittedName>
</protein>
<sequence length="808" mass="84113">MSIITYSKLVWGSHRKNEFRVQFILFENKFVDDCKNGCMNKIIKYLFVISALFFLSLFASTTVFAGTGNVVSGSAINTASASSAHANNLFQGSNILQELHSAQDALHDKITSSLNTISKNSFQLTSFPQEPASVAYVLNGEMLSDFSKTVFSVYQPTLSFINKTQKSFTKTVNDAYTASSNQISKLSRLPKEPASVAYVLNGEMLSDFSKTAVWTYNSVLSLFNKKEDNVFVENNNIGGASSLSIISSASTSTSTKVSKPVAVKTATGNTTIINPIKEKVVEKTIIKTVSGVSKSDLQNISDKLNSEIQKVAQAFSTWRPEYRAIVLSNNVKNVDAATISNSTISGSIISGSTFSGSTLSLTGALTGTTGVFSGNLSTAKNLSVGGQLLVSGIATSTISGDVAFDTDTLYVDSLNNRVGIGTTSPTDTLSVNGATYLASITPTDTTSRLYNSSGNLYWSGNLIGGASTGSWDTDGTSVWRVSGNVGISTTSPSAPLSVSGSGYLTGGLGVGLLNTTAGTLQTSGNATIGGNLTVSGTLNTTGNTTLVNASTTLLSVVNNFWSNGTTNIGNADADALNIRAGDWNLTSTATTTVAMTNGINFDSNTLVVDPNSNRVGIGTTSPSEKLDVNGNINIADGDYYKYGGSNALRLAKGTDAFYANTFVGLDAGNAAATRMTAVGYNAGNGNTGIYSNAFGGYALQQNTGDYSNGFGYAALYQNTGTNSNAIGRFALQQNTGANSNAVGSYALSKNTGTNSNAFGQTALYQNTGTNSNVFGNSAGSSNTGNNIIGIGYQALYNNSGSNIVAIGY</sequence>
<keyword evidence="1" id="KW-0472">Membrane</keyword>
<feature type="non-terminal residue" evidence="2">
    <location>
        <position position="808"/>
    </location>
</feature>
<accession>A0A3B0UV40</accession>